<evidence type="ECO:0000313" key="4">
    <source>
        <dbReference type="Proteomes" id="UP000283295"/>
    </source>
</evidence>
<comment type="caution">
    <text evidence="3">The sequence shown here is derived from an EMBL/GenBank/DDBJ whole genome shotgun (WGS) entry which is preliminary data.</text>
</comment>
<protein>
    <submittedName>
        <fullName evidence="3">Uncharacterized protein</fullName>
    </submittedName>
</protein>
<dbReference type="AlphaFoldDB" id="A0A3R5ZKF8"/>
<dbReference type="EMBL" id="QRVK01000034">
    <property type="protein sequence ID" value="RGS38931.1"/>
    <property type="molecule type" value="Genomic_DNA"/>
</dbReference>
<sequence length="223" mass="25569">MSRDSDKKNNKKKNDKKIGKNNKTGREEIRNINSMNGGTAKSYRQKVLVNQAGKLVDELERARREEQESQIDGIIRQKVIKRKNTRAAYRIVGIVFILIGIACMWWAMGGHYRFLKAAVSIAAMAYGFYIVKSSFRSSAYDATYLFGQDKITILQKGGSKTIPYESVTAYTVIEPDPEMKYYILKFDRRKESYVVPFAGAKAKCEAVYNIFREKVRTDEKENS</sequence>
<dbReference type="Proteomes" id="UP000283295">
    <property type="component" value="Unassembled WGS sequence"/>
</dbReference>
<keyword evidence="2" id="KW-0472">Membrane</keyword>
<dbReference type="OrthoDB" id="2053908at2"/>
<feature type="transmembrane region" description="Helical" evidence="2">
    <location>
        <begin position="114"/>
        <end position="131"/>
    </location>
</feature>
<proteinExistence type="predicted"/>
<evidence type="ECO:0000256" key="1">
    <source>
        <dbReference type="SAM" id="MobiDB-lite"/>
    </source>
</evidence>
<gene>
    <name evidence="3" type="ORF">DWX94_11215</name>
</gene>
<keyword evidence="2" id="KW-1133">Transmembrane helix</keyword>
<name>A0A3R5ZKF8_9FIRM</name>
<accession>A0A3R5ZKF8</accession>
<keyword evidence="2" id="KW-0812">Transmembrane</keyword>
<reference evidence="3 4" key="1">
    <citation type="submission" date="2018-08" db="EMBL/GenBank/DDBJ databases">
        <title>A genome reference for cultivated species of the human gut microbiota.</title>
        <authorList>
            <person name="Zou Y."/>
            <person name="Xue W."/>
            <person name="Luo G."/>
        </authorList>
    </citation>
    <scope>NUCLEOTIDE SEQUENCE [LARGE SCALE GENOMIC DNA]</scope>
    <source>
        <strain evidence="3 4">AF22-21</strain>
    </source>
</reference>
<evidence type="ECO:0000313" key="3">
    <source>
        <dbReference type="EMBL" id="RGS38931.1"/>
    </source>
</evidence>
<organism evidence="3 4">
    <name type="scientific">Coprococcus eutactus</name>
    <dbReference type="NCBI Taxonomy" id="33043"/>
    <lineage>
        <taxon>Bacteria</taxon>
        <taxon>Bacillati</taxon>
        <taxon>Bacillota</taxon>
        <taxon>Clostridia</taxon>
        <taxon>Lachnospirales</taxon>
        <taxon>Lachnospiraceae</taxon>
        <taxon>Coprococcus</taxon>
    </lineage>
</organism>
<feature type="region of interest" description="Disordered" evidence="1">
    <location>
        <begin position="1"/>
        <end position="38"/>
    </location>
</feature>
<evidence type="ECO:0000256" key="2">
    <source>
        <dbReference type="SAM" id="Phobius"/>
    </source>
</evidence>
<feature type="transmembrane region" description="Helical" evidence="2">
    <location>
        <begin position="87"/>
        <end position="108"/>
    </location>
</feature>